<sequence>MTTRQIPASEFVNGVSVGVGQRCHCDICSTELAPNDRVEVLVTIGPATVAIATLRGPCCSRGELADGTERACWLVRGRLAASTAPGGHSRLILSSAEVADRTE</sequence>
<dbReference type="RefSeq" id="WP_013875989.1">
    <property type="nucleotide sequence ID" value="NC_015659.1"/>
</dbReference>
<protein>
    <submittedName>
        <fullName evidence="1">Uncharacterized protein</fullName>
    </submittedName>
</protein>
<evidence type="ECO:0000313" key="2">
    <source>
        <dbReference type="Proteomes" id="UP000006794"/>
    </source>
</evidence>
<accession>F8DEL4</accession>
<geneLocation type="plasmid" evidence="1 2">
    <name>pHALXA03</name>
</geneLocation>
<reference evidence="2" key="1">
    <citation type="journal article" date="2012" name="Stand. Genomic Sci.">
        <title>Complete genome sequence of Halopiger xanaduensis type strain (SH-6(T)).</title>
        <authorList>
            <person name="Anderson I."/>
            <person name="Tindall B.J."/>
            <person name="Rohde M."/>
            <person name="Lucas S."/>
            <person name="Han J."/>
            <person name="Lapidus A."/>
            <person name="Cheng J.F."/>
            <person name="Goodwin L."/>
            <person name="Pitluck S."/>
            <person name="Peters L."/>
            <person name="Pati A."/>
            <person name="Mikhailova N."/>
            <person name="Pagani I."/>
            <person name="Teshima H."/>
            <person name="Han C."/>
            <person name="Tapia R."/>
            <person name="Land M."/>
            <person name="Woyke T."/>
            <person name="Klenk H.P."/>
            <person name="Kyrpides N."/>
            <person name="Ivanova N."/>
        </authorList>
    </citation>
    <scope>NUCLEOTIDE SEQUENCE [LARGE SCALE GENOMIC DNA]</scope>
    <source>
        <strain evidence="2">DSM 18323 / JCM 14033 / SH-6</strain>
        <plasmid evidence="2">Plasmid pHALXA03</plasmid>
    </source>
</reference>
<evidence type="ECO:0000313" key="1">
    <source>
        <dbReference type="EMBL" id="AEH39451.1"/>
    </source>
</evidence>
<dbReference type="KEGG" id="hxa:Halxa_0211"/>
<keyword evidence="2" id="KW-1185">Reference proteome</keyword>
<dbReference type="OrthoDB" id="188314at2157"/>
<dbReference type="GeneID" id="10795565"/>
<proteinExistence type="predicted"/>
<organism evidence="1 2">
    <name type="scientific">Halopiger xanaduensis (strain DSM 18323 / JCM 14033 / SH-6)</name>
    <dbReference type="NCBI Taxonomy" id="797210"/>
    <lineage>
        <taxon>Archaea</taxon>
        <taxon>Methanobacteriati</taxon>
        <taxon>Methanobacteriota</taxon>
        <taxon>Stenosarchaea group</taxon>
        <taxon>Halobacteria</taxon>
        <taxon>Halobacteriales</taxon>
        <taxon>Natrialbaceae</taxon>
        <taxon>Halopiger</taxon>
    </lineage>
</organism>
<dbReference type="HOGENOM" id="CLU_2257299_0_0_2"/>
<gene>
    <name evidence="1" type="ordered locus">Halxa_0211</name>
</gene>
<name>F8DEL4_HALXS</name>
<keyword evidence="1" id="KW-0614">Plasmid</keyword>
<dbReference type="Proteomes" id="UP000006794">
    <property type="component" value="Plasmid pHALXA03"/>
</dbReference>
<dbReference type="AlphaFoldDB" id="F8DEL4"/>
<dbReference type="EMBL" id="CP002842">
    <property type="protein sequence ID" value="AEH39451.1"/>
    <property type="molecule type" value="Genomic_DNA"/>
</dbReference>